<evidence type="ECO:0000256" key="6">
    <source>
        <dbReference type="ARBA" id="ARBA00022801"/>
    </source>
</evidence>
<dbReference type="InterPro" id="IPR006474">
    <property type="entry name" value="Helicase_Cas3_CRISPR-ass_core"/>
</dbReference>
<evidence type="ECO:0000313" key="13">
    <source>
        <dbReference type="EMBL" id="KAB2952698.1"/>
    </source>
</evidence>
<keyword evidence="5" id="KW-0547">Nucleotide-binding</keyword>
<dbReference type="InterPro" id="IPR006483">
    <property type="entry name" value="CRISPR-assoc_Cas3_HD"/>
</dbReference>
<evidence type="ECO:0000256" key="3">
    <source>
        <dbReference type="ARBA" id="ARBA00022722"/>
    </source>
</evidence>
<dbReference type="Pfam" id="PF00270">
    <property type="entry name" value="DEAD"/>
    <property type="match status" value="1"/>
</dbReference>
<evidence type="ECO:0000256" key="4">
    <source>
        <dbReference type="ARBA" id="ARBA00022723"/>
    </source>
</evidence>
<comment type="similarity">
    <text evidence="2">In the central section; belongs to the CRISPR-associated helicase Cas3 family.</text>
</comment>
<keyword evidence="6" id="KW-0378">Hydrolase</keyword>
<dbReference type="PANTHER" id="PTHR47959:SF16">
    <property type="entry name" value="CRISPR-ASSOCIATED NUCLEASE_HELICASE CAS3-RELATED"/>
    <property type="match status" value="1"/>
</dbReference>
<evidence type="ECO:0000256" key="9">
    <source>
        <dbReference type="ARBA" id="ARBA00023118"/>
    </source>
</evidence>
<comment type="caution">
    <text evidence="13">The sequence shown here is derived from an EMBL/GenBank/DDBJ whole genome shotgun (WGS) entry which is preliminary data.</text>
</comment>
<reference evidence="13 14" key="1">
    <citation type="submission" date="2019-10" db="EMBL/GenBank/DDBJ databases">
        <title>Whole-genome sequence of the extremophile Heliorestis acidaminivorans DSM 24790.</title>
        <authorList>
            <person name="Kyndt J.A."/>
            <person name="Meyer T.E."/>
        </authorList>
    </citation>
    <scope>NUCLEOTIDE SEQUENCE [LARGE SCALE GENOMIC DNA]</scope>
    <source>
        <strain evidence="13 14">DSM 24790</strain>
    </source>
</reference>
<dbReference type="NCBIfam" id="TIGR01596">
    <property type="entry name" value="cas3_HD"/>
    <property type="match status" value="1"/>
</dbReference>
<gene>
    <name evidence="13" type="primary">cas3</name>
    <name evidence="13" type="ORF">F9B85_08585</name>
</gene>
<dbReference type="AlphaFoldDB" id="A0A6I0F2V7"/>
<comment type="similarity">
    <text evidence="1">In the N-terminal section; belongs to the CRISPR-associated nuclease Cas3-HD family.</text>
</comment>
<dbReference type="OrthoDB" id="9810236at2"/>
<dbReference type="InterPro" id="IPR054712">
    <property type="entry name" value="Cas3-like_dom"/>
</dbReference>
<dbReference type="GO" id="GO:0005524">
    <property type="term" value="F:ATP binding"/>
    <property type="evidence" value="ECO:0007669"/>
    <property type="project" value="UniProtKB-KW"/>
</dbReference>
<keyword evidence="4" id="KW-0479">Metal-binding</keyword>
<dbReference type="InterPro" id="IPR001650">
    <property type="entry name" value="Helicase_C-like"/>
</dbReference>
<evidence type="ECO:0000256" key="7">
    <source>
        <dbReference type="ARBA" id="ARBA00022806"/>
    </source>
</evidence>
<dbReference type="GO" id="GO:0051607">
    <property type="term" value="P:defense response to virus"/>
    <property type="evidence" value="ECO:0007669"/>
    <property type="project" value="UniProtKB-KW"/>
</dbReference>
<dbReference type="PROSITE" id="PS51192">
    <property type="entry name" value="HELICASE_ATP_BIND_1"/>
    <property type="match status" value="1"/>
</dbReference>
<organism evidence="13 14">
    <name type="scientific">Heliorestis acidaminivorans</name>
    <dbReference type="NCBI Taxonomy" id="553427"/>
    <lineage>
        <taxon>Bacteria</taxon>
        <taxon>Bacillati</taxon>
        <taxon>Bacillota</taxon>
        <taxon>Clostridia</taxon>
        <taxon>Eubacteriales</taxon>
        <taxon>Heliobacteriaceae</taxon>
        <taxon>Heliorestis</taxon>
    </lineage>
</organism>
<dbReference type="RefSeq" id="WP_151619975.1">
    <property type="nucleotide sequence ID" value="NZ_WBXO01000005.1"/>
</dbReference>
<dbReference type="InterPro" id="IPR038257">
    <property type="entry name" value="CRISPR-assoc_Cas3_HD_sf"/>
</dbReference>
<evidence type="ECO:0000256" key="5">
    <source>
        <dbReference type="ARBA" id="ARBA00022741"/>
    </source>
</evidence>
<dbReference type="InterPro" id="IPR027417">
    <property type="entry name" value="P-loop_NTPase"/>
</dbReference>
<sequence length="831" mass="95190">MESKLKELFHHITDKKVAYDIQIRLAQGVLEKERVIFQSPTGSGKTWASILPFIYAKLTNLPWADRLIYAVPLRTLGKSLYNEVKATLDKKFPGKFKVTLQTGEMSDDPYLEGDIIFCTIDQLLSAYILHPYAVTRKSAPIVAGALAGSYIVFDEIHLLSTREALPTALDLVRRYQGIACALMMTATMSESIVSEIASRCNATNIKPTTEELIEIEKKRISRRTFIRKQEALTVEEVLRSYVEGTRVFAIFNTVQRAMSFYEKLKSKIKQENMAVNTWLLHSRFLPEDRANIEKDIITNFGPRGEGSGIVISTQVIEAGIDISAHILHTELAPANALIQRAGRVARFGGEGIVYIYDVQEDGKRSYSPYFSSYSSFFKGTEEKVDLPTLIDKTWDTLPQLCNKKVSFNEEKDWVDLIHGHLDAKLLQDSDVVTEAIDQVFIDSFGKGSATALRKHVRNAPTINIIIHHNPELLDLRRKPQRFSLHPSIVHQFIKNIEKNKIKGLVWIAKEREDGTLSWSAINNSKEVEGEYLLALSPKCVAYDSELGLQLGREGNFESKETIQEIPKRELYSYAREELTKHMERAIEQYRIEGPRYISAVNRWAELFELSSNEMEWIGEVATILHDSGKTTIEWQCWIKTYQEELSGQEEKSLLAHSDYDPLNPYMVSLEKKLNQRLGKKPGHAVQGALYFYRMLSEKFLEPLNIGDEEQELISRAIATTIARHHGAKGDSMEKDTTFPVIDDDVIVFLKNWQQKFFGHELNINNLVDLQVKQHKLFHCDPKRYNRELNSLLIQPQETDYENEKITEKAFLFTLFLLRRVRLADQASIVRY</sequence>
<evidence type="ECO:0000256" key="1">
    <source>
        <dbReference type="ARBA" id="ARBA00006847"/>
    </source>
</evidence>
<dbReference type="GO" id="GO:0003724">
    <property type="term" value="F:RNA helicase activity"/>
    <property type="evidence" value="ECO:0007669"/>
    <property type="project" value="TreeGrafter"/>
</dbReference>
<comment type="similarity">
    <text evidence="10">Belongs to the DEAD box helicase family.</text>
</comment>
<dbReference type="GO" id="GO:0046872">
    <property type="term" value="F:metal ion binding"/>
    <property type="evidence" value="ECO:0007669"/>
    <property type="project" value="UniProtKB-KW"/>
</dbReference>
<evidence type="ECO:0000259" key="11">
    <source>
        <dbReference type="PROSITE" id="PS51192"/>
    </source>
</evidence>
<keyword evidence="3" id="KW-0540">Nuclease</keyword>
<feature type="domain" description="HD Cas3-type" evidence="12">
    <location>
        <begin position="571"/>
        <end position="826"/>
    </location>
</feature>
<dbReference type="EMBL" id="WBXO01000005">
    <property type="protein sequence ID" value="KAB2952698.1"/>
    <property type="molecule type" value="Genomic_DNA"/>
</dbReference>
<evidence type="ECO:0000259" key="12">
    <source>
        <dbReference type="PROSITE" id="PS51643"/>
    </source>
</evidence>
<dbReference type="GO" id="GO:0016787">
    <property type="term" value="F:hydrolase activity"/>
    <property type="evidence" value="ECO:0007669"/>
    <property type="project" value="UniProtKB-KW"/>
</dbReference>
<keyword evidence="8" id="KW-0067">ATP-binding</keyword>
<evidence type="ECO:0000313" key="14">
    <source>
        <dbReference type="Proteomes" id="UP000468766"/>
    </source>
</evidence>
<dbReference type="Proteomes" id="UP000468766">
    <property type="component" value="Unassembled WGS sequence"/>
</dbReference>
<dbReference type="SMART" id="SM00490">
    <property type="entry name" value="HELICc"/>
    <property type="match status" value="1"/>
</dbReference>
<dbReference type="PANTHER" id="PTHR47959">
    <property type="entry name" value="ATP-DEPENDENT RNA HELICASE RHLE-RELATED"/>
    <property type="match status" value="1"/>
</dbReference>
<dbReference type="Gene3D" id="3.40.50.300">
    <property type="entry name" value="P-loop containing nucleotide triphosphate hydrolases"/>
    <property type="match status" value="2"/>
</dbReference>
<protein>
    <submittedName>
        <fullName evidence="13">CRISPR-associated helicase Cas3</fullName>
    </submittedName>
</protein>
<name>A0A6I0F2V7_9FIRM</name>
<dbReference type="NCBIfam" id="TIGR01587">
    <property type="entry name" value="cas3_core"/>
    <property type="match status" value="1"/>
</dbReference>
<dbReference type="Pfam" id="PF22590">
    <property type="entry name" value="Cas3-like_C_2"/>
    <property type="match status" value="1"/>
</dbReference>
<keyword evidence="14" id="KW-1185">Reference proteome</keyword>
<dbReference type="SMART" id="SM00487">
    <property type="entry name" value="DEXDc"/>
    <property type="match status" value="1"/>
</dbReference>
<evidence type="ECO:0000256" key="8">
    <source>
        <dbReference type="ARBA" id="ARBA00022840"/>
    </source>
</evidence>
<feature type="domain" description="Helicase ATP-binding" evidence="11">
    <location>
        <begin position="26"/>
        <end position="206"/>
    </location>
</feature>
<dbReference type="InterPro" id="IPR050079">
    <property type="entry name" value="DEAD_box_RNA_helicase"/>
</dbReference>
<dbReference type="PROSITE" id="PS51643">
    <property type="entry name" value="HD_CAS3"/>
    <property type="match status" value="1"/>
</dbReference>
<dbReference type="GO" id="GO:0004518">
    <property type="term" value="F:nuclease activity"/>
    <property type="evidence" value="ECO:0007669"/>
    <property type="project" value="UniProtKB-KW"/>
</dbReference>
<evidence type="ECO:0000256" key="10">
    <source>
        <dbReference type="ARBA" id="ARBA00038437"/>
    </source>
</evidence>
<dbReference type="GO" id="GO:0005829">
    <property type="term" value="C:cytosol"/>
    <property type="evidence" value="ECO:0007669"/>
    <property type="project" value="TreeGrafter"/>
</dbReference>
<dbReference type="Gene3D" id="1.10.3210.30">
    <property type="match status" value="1"/>
</dbReference>
<dbReference type="InterPro" id="IPR014001">
    <property type="entry name" value="Helicase_ATP-bd"/>
</dbReference>
<accession>A0A6I0F2V7</accession>
<dbReference type="InterPro" id="IPR011545">
    <property type="entry name" value="DEAD/DEAH_box_helicase_dom"/>
</dbReference>
<evidence type="ECO:0000256" key="2">
    <source>
        <dbReference type="ARBA" id="ARBA00009046"/>
    </source>
</evidence>
<dbReference type="SUPFAM" id="SSF52540">
    <property type="entry name" value="P-loop containing nucleoside triphosphate hydrolases"/>
    <property type="match status" value="1"/>
</dbReference>
<keyword evidence="9" id="KW-0051">Antiviral defense</keyword>
<dbReference type="GO" id="GO:0003676">
    <property type="term" value="F:nucleic acid binding"/>
    <property type="evidence" value="ECO:0007669"/>
    <property type="project" value="InterPro"/>
</dbReference>
<proteinExistence type="inferred from homology"/>
<keyword evidence="7" id="KW-0347">Helicase</keyword>